<proteinExistence type="predicted"/>
<dbReference type="InterPro" id="IPR039212">
    <property type="entry name" value="RBFA_mitochondrial"/>
</dbReference>
<protein>
    <recommendedName>
        <fullName evidence="4">Ribosome-binding factor A</fullName>
    </recommendedName>
</protein>
<dbReference type="InterPro" id="IPR000238">
    <property type="entry name" value="RbfA"/>
</dbReference>
<reference evidence="2" key="1">
    <citation type="submission" date="2021-12" db="EMBL/GenBank/DDBJ databases">
        <authorList>
            <person name="King R."/>
        </authorList>
    </citation>
    <scope>NUCLEOTIDE SEQUENCE</scope>
</reference>
<name>A0ABN8AZX7_CHISP</name>
<keyword evidence="3" id="KW-1185">Reference proteome</keyword>
<feature type="region of interest" description="Disordered" evidence="1">
    <location>
        <begin position="308"/>
        <end position="358"/>
    </location>
</feature>
<gene>
    <name evidence="2" type="ORF">CHILSU_LOCUS4534</name>
</gene>
<evidence type="ECO:0000313" key="2">
    <source>
        <dbReference type="EMBL" id="CAH0401311.1"/>
    </source>
</evidence>
<dbReference type="SUPFAM" id="SSF89919">
    <property type="entry name" value="Ribosome-binding factor A, RbfA"/>
    <property type="match status" value="1"/>
</dbReference>
<dbReference type="Gene3D" id="3.30.300.20">
    <property type="match status" value="1"/>
</dbReference>
<dbReference type="Proteomes" id="UP001153292">
    <property type="component" value="Chromosome 19"/>
</dbReference>
<evidence type="ECO:0000256" key="1">
    <source>
        <dbReference type="SAM" id="MobiDB-lite"/>
    </source>
</evidence>
<dbReference type="PANTHER" id="PTHR14725">
    <property type="entry name" value="RIBOSOME-BINDING FACTOR A, MITOCHONDRIAL-RELATED"/>
    <property type="match status" value="1"/>
</dbReference>
<dbReference type="Pfam" id="PF02033">
    <property type="entry name" value="RBFA"/>
    <property type="match status" value="1"/>
</dbReference>
<feature type="compositionally biased region" description="Acidic residues" evidence="1">
    <location>
        <begin position="320"/>
        <end position="341"/>
    </location>
</feature>
<dbReference type="InterPro" id="IPR023799">
    <property type="entry name" value="RbfA_dom_sf"/>
</dbReference>
<sequence>MLTCFRFYHVTHNLCSVKKQALKLTKMINPKNKKRWYPTQQFESDSLPTVKSLAKTKYEPGKRANRRVAMLNKLFMKQVTDLMSTGTVSIDIVGRGIEISKVQITPDFQTVKVFWVCKGNATDEETEAVLKSTAGALRHELSTLRVMGEVPYITFVKDQQEAHVVELDRLLSVADYGEDYEPTELGHLLKTEFTLNTKLSPEMKAKIKQLEDELPLEDDPIPEMTHDVFGLDHARILSRLLATRKKTREAWVNVDARNDDVISYRALAVKPIDDDLSNQRKELADFLLKRKILQSKILKQMRLDREHTQIQYQDNRPENIDDEHDLYDLDDDDDEEDDYFYYEDSTMKSSNRPDDTIS</sequence>
<evidence type="ECO:0008006" key="4">
    <source>
        <dbReference type="Google" id="ProtNLM"/>
    </source>
</evidence>
<evidence type="ECO:0000313" key="3">
    <source>
        <dbReference type="Proteomes" id="UP001153292"/>
    </source>
</evidence>
<dbReference type="EMBL" id="OU963912">
    <property type="protein sequence ID" value="CAH0401311.1"/>
    <property type="molecule type" value="Genomic_DNA"/>
</dbReference>
<dbReference type="InterPro" id="IPR015946">
    <property type="entry name" value="KH_dom-like_a/b"/>
</dbReference>
<organism evidence="2 3">
    <name type="scientific">Chilo suppressalis</name>
    <name type="common">Asiatic rice borer moth</name>
    <dbReference type="NCBI Taxonomy" id="168631"/>
    <lineage>
        <taxon>Eukaryota</taxon>
        <taxon>Metazoa</taxon>
        <taxon>Ecdysozoa</taxon>
        <taxon>Arthropoda</taxon>
        <taxon>Hexapoda</taxon>
        <taxon>Insecta</taxon>
        <taxon>Pterygota</taxon>
        <taxon>Neoptera</taxon>
        <taxon>Endopterygota</taxon>
        <taxon>Lepidoptera</taxon>
        <taxon>Glossata</taxon>
        <taxon>Ditrysia</taxon>
        <taxon>Pyraloidea</taxon>
        <taxon>Crambidae</taxon>
        <taxon>Crambinae</taxon>
        <taxon>Chilo</taxon>
    </lineage>
</organism>
<accession>A0ABN8AZX7</accession>
<dbReference type="PANTHER" id="PTHR14725:SF0">
    <property type="entry name" value="RIBOSOME-BINDING FACTOR A, MITOCHONDRIAL-RELATED"/>
    <property type="match status" value="1"/>
</dbReference>